<feature type="domain" description="PIN" evidence="1">
    <location>
        <begin position="70"/>
        <end position="197"/>
    </location>
</feature>
<accession>A0AAW0B0T2</accession>
<evidence type="ECO:0000259" key="1">
    <source>
        <dbReference type="Pfam" id="PF13638"/>
    </source>
</evidence>
<dbReference type="GO" id="GO:0004540">
    <property type="term" value="F:RNA nuclease activity"/>
    <property type="evidence" value="ECO:0007669"/>
    <property type="project" value="UniProtKB-ARBA"/>
</dbReference>
<proteinExistence type="predicted"/>
<dbReference type="InterPro" id="IPR029060">
    <property type="entry name" value="PIN-like_dom_sf"/>
</dbReference>
<reference evidence="2 3" key="1">
    <citation type="journal article" date="2024" name="J Genomics">
        <title>Draft genome sequencing and assembly of Favolaschia claudopus CIRM-BRFM 2984 isolated from oak limbs.</title>
        <authorList>
            <person name="Navarro D."/>
            <person name="Drula E."/>
            <person name="Chaduli D."/>
            <person name="Cazenave R."/>
            <person name="Ahrendt S."/>
            <person name="Wang J."/>
            <person name="Lipzen A."/>
            <person name="Daum C."/>
            <person name="Barry K."/>
            <person name="Grigoriev I.V."/>
            <person name="Favel A."/>
            <person name="Rosso M.N."/>
            <person name="Martin F."/>
        </authorList>
    </citation>
    <scope>NUCLEOTIDE SEQUENCE [LARGE SCALE GENOMIC DNA]</scope>
    <source>
        <strain evidence="2 3">CIRM-BRFM 2984</strain>
    </source>
</reference>
<name>A0AAW0B0T2_9AGAR</name>
<sequence>MKASKAKVSRRKVRMMWRSKALKARRRYLQGVLSDGKSRVPVSPKADRLRSLSSQPNRASLSIVPGYTILVIDTNIRLSSLPMFASMVGSLQWTVVIPLPVVTELDGLSSNPSQLGEAAQAALAYLSSHIRSHATSLKVQTTKGNYLTSLNFAAGSAERNMDDLILKAAIWQDEHWVDGLDRNLHIKARSRQLPAASEKDLAAILVSGT</sequence>
<evidence type="ECO:0000313" key="3">
    <source>
        <dbReference type="Proteomes" id="UP001362999"/>
    </source>
</evidence>
<dbReference type="InterPro" id="IPR002716">
    <property type="entry name" value="PIN_dom"/>
</dbReference>
<dbReference type="Gene3D" id="3.40.50.1010">
    <property type="entry name" value="5'-nuclease"/>
    <property type="match status" value="1"/>
</dbReference>
<dbReference type="AlphaFoldDB" id="A0AAW0B0T2"/>
<dbReference type="EMBL" id="JAWWNJ010000043">
    <property type="protein sequence ID" value="KAK7019491.1"/>
    <property type="molecule type" value="Genomic_DNA"/>
</dbReference>
<evidence type="ECO:0000313" key="2">
    <source>
        <dbReference type="EMBL" id="KAK7019491.1"/>
    </source>
</evidence>
<dbReference type="SUPFAM" id="SSF88723">
    <property type="entry name" value="PIN domain-like"/>
    <property type="match status" value="1"/>
</dbReference>
<gene>
    <name evidence="2" type="ORF">R3P38DRAFT_3319063</name>
</gene>
<dbReference type="CDD" id="cd09880">
    <property type="entry name" value="PIN_Smg5-6-like"/>
    <property type="match status" value="1"/>
</dbReference>
<organism evidence="2 3">
    <name type="scientific">Favolaschia claudopus</name>
    <dbReference type="NCBI Taxonomy" id="2862362"/>
    <lineage>
        <taxon>Eukaryota</taxon>
        <taxon>Fungi</taxon>
        <taxon>Dikarya</taxon>
        <taxon>Basidiomycota</taxon>
        <taxon>Agaricomycotina</taxon>
        <taxon>Agaricomycetes</taxon>
        <taxon>Agaricomycetidae</taxon>
        <taxon>Agaricales</taxon>
        <taxon>Marasmiineae</taxon>
        <taxon>Mycenaceae</taxon>
        <taxon>Favolaschia</taxon>
    </lineage>
</organism>
<comment type="caution">
    <text evidence="2">The sequence shown here is derived from an EMBL/GenBank/DDBJ whole genome shotgun (WGS) entry which is preliminary data.</text>
</comment>
<dbReference type="Pfam" id="PF13638">
    <property type="entry name" value="PIN_4"/>
    <property type="match status" value="1"/>
</dbReference>
<dbReference type="Proteomes" id="UP001362999">
    <property type="component" value="Unassembled WGS sequence"/>
</dbReference>
<protein>
    <submittedName>
        <fullName evidence="2">PIN domain-containing protein</fullName>
    </submittedName>
</protein>
<keyword evidence="3" id="KW-1185">Reference proteome</keyword>